<dbReference type="InterPro" id="IPR014718">
    <property type="entry name" value="GH-type_carb-bd"/>
</dbReference>
<dbReference type="Pfam" id="PF01263">
    <property type="entry name" value="Aldose_epim"/>
    <property type="match status" value="1"/>
</dbReference>
<keyword evidence="3 4" id="KW-0413">Isomerase</keyword>
<keyword evidence="7" id="KW-1185">Reference proteome</keyword>
<dbReference type="PIRSF" id="PIRSF016020">
    <property type="entry name" value="PHexose_mutarotase"/>
    <property type="match status" value="1"/>
</dbReference>
<dbReference type="eggNOG" id="COG0676">
    <property type="taxonomic scope" value="Bacteria"/>
</dbReference>
<accession>I3ZAW7</accession>
<dbReference type="GO" id="GO:0047938">
    <property type="term" value="F:glucose-6-phosphate 1-epimerase activity"/>
    <property type="evidence" value="ECO:0007669"/>
    <property type="project" value="UniProtKB-UniRule"/>
</dbReference>
<dbReference type="STRING" id="926566.Terro_0033"/>
<evidence type="ECO:0000313" key="7">
    <source>
        <dbReference type="Proteomes" id="UP000006056"/>
    </source>
</evidence>
<dbReference type="InterPro" id="IPR008183">
    <property type="entry name" value="Aldose_1/G6P_1-epimerase"/>
</dbReference>
<name>I3ZAW7_TERRK</name>
<evidence type="ECO:0000256" key="2">
    <source>
        <dbReference type="ARBA" id="ARBA00005866"/>
    </source>
</evidence>
<dbReference type="EMBL" id="CP003379">
    <property type="protein sequence ID" value="AFL86385.1"/>
    <property type="molecule type" value="Genomic_DNA"/>
</dbReference>
<protein>
    <recommendedName>
        <fullName evidence="4">Putative glucose-6-phosphate 1-epimerase</fullName>
        <ecNumber evidence="4">5.1.3.15</ecNumber>
    </recommendedName>
</protein>
<dbReference type="HOGENOM" id="CLU_048345_4_0_0"/>
<dbReference type="GO" id="GO:0030246">
    <property type="term" value="F:carbohydrate binding"/>
    <property type="evidence" value="ECO:0007669"/>
    <property type="project" value="UniProtKB-UniRule"/>
</dbReference>
<dbReference type="CDD" id="cd09020">
    <property type="entry name" value="D-hex-6-P-epi_like"/>
    <property type="match status" value="1"/>
</dbReference>
<dbReference type="OrthoDB" id="9790727at2"/>
<evidence type="ECO:0000256" key="1">
    <source>
        <dbReference type="ARBA" id="ARBA00001096"/>
    </source>
</evidence>
<dbReference type="GO" id="GO:0005975">
    <property type="term" value="P:carbohydrate metabolic process"/>
    <property type="evidence" value="ECO:0007669"/>
    <property type="project" value="InterPro"/>
</dbReference>
<gene>
    <name evidence="6" type="ordered locus">Terro_0033</name>
</gene>
<dbReference type="PANTHER" id="PTHR11122">
    <property type="entry name" value="APOSPORY-ASSOCIATED PROTEIN C-RELATED"/>
    <property type="match status" value="1"/>
</dbReference>
<evidence type="ECO:0000256" key="4">
    <source>
        <dbReference type="PIRNR" id="PIRNR016020"/>
    </source>
</evidence>
<sequence length="307" mass="34390">MSQTIAELNEHFAIRDHVTFHEDEPGMVKLRIATSASEATLYLQGAHLTQWTPTGQSPVLYLSPKSALAPGKPIRGGIPVLFPWFGPRWNADAVAVTSPMHGFARVTVWTLERTHLDPNGDVHITLSLPPDETSRSLGYDHFATKMDFRIGAELHMAITVTNRGAEPMVFEEGFHTYFAVDDVKEVLLDGLRGSTYLDKRDDMIRKVQRESLFRFTRDVDQVHVKTAEALTIHDTNRQIHIAKEGSQTTVIWNPWTVLTPGLPDLAEDSWTHFICVEAVNAMDDRITLAPGATHGMSTTVRLTDKKR</sequence>
<evidence type="ECO:0000313" key="6">
    <source>
        <dbReference type="EMBL" id="AFL86385.1"/>
    </source>
</evidence>
<comment type="catalytic activity">
    <reaction evidence="1">
        <text>alpha-D-glucose 6-phosphate = beta-D-glucose 6-phosphate</text>
        <dbReference type="Rhea" id="RHEA:16249"/>
        <dbReference type="ChEBI" id="CHEBI:58225"/>
        <dbReference type="ChEBI" id="CHEBI:58247"/>
        <dbReference type="EC" id="5.1.3.15"/>
    </reaction>
</comment>
<dbReference type="RefSeq" id="WP_014783954.1">
    <property type="nucleotide sequence ID" value="NC_018014.1"/>
</dbReference>
<dbReference type="AlphaFoldDB" id="I3ZAW7"/>
<evidence type="ECO:0000256" key="5">
    <source>
        <dbReference type="PIRSR" id="PIRSR016020-1"/>
    </source>
</evidence>
<reference evidence="6 7" key="1">
    <citation type="submission" date="2012-06" db="EMBL/GenBank/DDBJ databases">
        <title>Complete genome of Terriglobus roseus DSM 18391.</title>
        <authorList>
            <consortium name="US DOE Joint Genome Institute (JGI-PGF)"/>
            <person name="Lucas S."/>
            <person name="Copeland A."/>
            <person name="Lapidus A."/>
            <person name="Glavina del Rio T."/>
            <person name="Dalin E."/>
            <person name="Tice H."/>
            <person name="Bruce D."/>
            <person name="Goodwin L."/>
            <person name="Pitluck S."/>
            <person name="Peters L."/>
            <person name="Mikhailova N."/>
            <person name="Munk A.C.C."/>
            <person name="Kyrpides N."/>
            <person name="Mavromatis K."/>
            <person name="Ivanova N."/>
            <person name="Brettin T."/>
            <person name="Detter J.C."/>
            <person name="Han C."/>
            <person name="Larimer F."/>
            <person name="Land M."/>
            <person name="Hauser L."/>
            <person name="Markowitz V."/>
            <person name="Cheng J.-F."/>
            <person name="Hugenholtz P."/>
            <person name="Woyke T."/>
            <person name="Wu D."/>
            <person name="Brambilla E."/>
            <person name="Klenk H.-P."/>
            <person name="Eisen J.A."/>
        </authorList>
    </citation>
    <scope>NUCLEOTIDE SEQUENCE [LARGE SCALE GENOMIC DNA]</scope>
    <source>
        <strain evidence="7">DSM 18391 / NRRL B-41598 / KBS 63</strain>
    </source>
</reference>
<organism evidence="6 7">
    <name type="scientific">Terriglobus roseus (strain DSM 18391 / NRRL B-41598 / KBS 63)</name>
    <dbReference type="NCBI Taxonomy" id="926566"/>
    <lineage>
        <taxon>Bacteria</taxon>
        <taxon>Pseudomonadati</taxon>
        <taxon>Acidobacteriota</taxon>
        <taxon>Terriglobia</taxon>
        <taxon>Terriglobales</taxon>
        <taxon>Acidobacteriaceae</taxon>
        <taxon>Terriglobus</taxon>
    </lineage>
</organism>
<proteinExistence type="inferred from homology"/>
<dbReference type="InterPro" id="IPR011013">
    <property type="entry name" value="Gal_mutarotase_sf_dom"/>
</dbReference>
<feature type="active site" evidence="5">
    <location>
        <position position="277"/>
    </location>
</feature>
<dbReference type="EC" id="5.1.3.15" evidence="4"/>
<dbReference type="KEGG" id="trs:Terro_0033"/>
<feature type="active site" evidence="5">
    <location>
        <position position="175"/>
    </location>
</feature>
<comment type="similarity">
    <text evidence="2 4">Belongs to the glucose-6-phosphate 1-epimerase family.</text>
</comment>
<dbReference type="SUPFAM" id="SSF74650">
    <property type="entry name" value="Galactose mutarotase-like"/>
    <property type="match status" value="1"/>
</dbReference>
<dbReference type="Gene3D" id="2.70.98.10">
    <property type="match status" value="1"/>
</dbReference>
<evidence type="ECO:0000256" key="3">
    <source>
        <dbReference type="ARBA" id="ARBA00023235"/>
    </source>
</evidence>
<dbReference type="InterPro" id="IPR025532">
    <property type="entry name" value="G6P_1-epimerase"/>
</dbReference>
<dbReference type="Proteomes" id="UP000006056">
    <property type="component" value="Chromosome"/>
</dbReference>
<dbReference type="PANTHER" id="PTHR11122:SF13">
    <property type="entry name" value="GLUCOSE-6-PHOSPHATE 1-EPIMERASE"/>
    <property type="match status" value="1"/>
</dbReference>